<evidence type="ECO:0000313" key="10">
    <source>
        <dbReference type="Proteomes" id="UP000570595"/>
    </source>
</evidence>
<evidence type="ECO:0000256" key="4">
    <source>
        <dbReference type="ARBA" id="ARBA00022692"/>
    </source>
</evidence>
<keyword evidence="5 8" id="KW-1133">Transmembrane helix</keyword>
<dbReference type="PANTHER" id="PTHR31585">
    <property type="entry name" value="FOLATE-BIOPTERIN TRANSPORTER 1, CHLOROPLASTIC"/>
    <property type="match status" value="1"/>
</dbReference>
<keyword evidence="4 8" id="KW-0812">Transmembrane</keyword>
<evidence type="ECO:0000256" key="3">
    <source>
        <dbReference type="ARBA" id="ARBA00022448"/>
    </source>
</evidence>
<comment type="caution">
    <text evidence="9">The sequence shown here is derived from an EMBL/GenBank/DDBJ whole genome shotgun (WGS) entry which is preliminary data.</text>
</comment>
<feature type="transmembrane region" description="Helical" evidence="8">
    <location>
        <begin position="343"/>
        <end position="366"/>
    </location>
</feature>
<dbReference type="PANTHER" id="PTHR31585:SF51">
    <property type="entry name" value="TRANSPORTER, PUTATIVE-RELATED"/>
    <property type="match status" value="1"/>
</dbReference>
<feature type="transmembrane region" description="Helical" evidence="8">
    <location>
        <begin position="211"/>
        <end position="231"/>
    </location>
</feature>
<evidence type="ECO:0000256" key="2">
    <source>
        <dbReference type="ARBA" id="ARBA00007015"/>
    </source>
</evidence>
<dbReference type="OrthoDB" id="754047at2759"/>
<dbReference type="Proteomes" id="UP000570595">
    <property type="component" value="Unassembled WGS sequence"/>
</dbReference>
<comment type="similarity">
    <text evidence="2">Belongs to the major facilitator superfamily. Folate-biopterin transporter (TC 2.A.71) family.</text>
</comment>
<reference evidence="9 10" key="1">
    <citation type="submission" date="2020-04" db="EMBL/GenBank/DDBJ databases">
        <title>Perkinsus olseni comparative genomics.</title>
        <authorList>
            <person name="Bogema D.R."/>
        </authorList>
    </citation>
    <scope>NUCLEOTIDE SEQUENCE [LARGE SCALE GENOMIC DNA]</scope>
    <source>
        <strain evidence="9">ATCC PRA-179</strain>
    </source>
</reference>
<feature type="transmembrane region" description="Helical" evidence="8">
    <location>
        <begin position="243"/>
        <end position="266"/>
    </location>
</feature>
<accession>A0A7J6M4H8</accession>
<dbReference type="EMBL" id="JABAHT010000075">
    <property type="protein sequence ID" value="KAF4666375.1"/>
    <property type="molecule type" value="Genomic_DNA"/>
</dbReference>
<feature type="compositionally biased region" description="Basic residues" evidence="7">
    <location>
        <begin position="74"/>
        <end position="89"/>
    </location>
</feature>
<dbReference type="SUPFAM" id="SSF50891">
    <property type="entry name" value="Cyclophilin-like"/>
    <property type="match status" value="1"/>
</dbReference>
<evidence type="ECO:0000256" key="8">
    <source>
        <dbReference type="SAM" id="Phobius"/>
    </source>
</evidence>
<gene>
    <name evidence="9" type="ORF">FOZ61_009854</name>
</gene>
<protein>
    <submittedName>
        <fullName evidence="9">Uncharacterized protein</fullName>
    </submittedName>
</protein>
<feature type="transmembrane region" description="Helical" evidence="8">
    <location>
        <begin position="446"/>
        <end position="470"/>
    </location>
</feature>
<evidence type="ECO:0000313" key="9">
    <source>
        <dbReference type="EMBL" id="KAF4666375.1"/>
    </source>
</evidence>
<sequence>MDIGRKARLRYTVFGRLIDGMDTLLKIEQVPVIEEIVIHANPIADQKAGGAGPAPLFCLMGRSRSQSRDEEERHRHHRRRSRSGDRHRHRTSSSIVRFYFRAMNVNGPDIDRLFSVIFMPWAMKPWLGVISDSLPIFGYHKLPYMMILSLLGLGGTILTVSLELVESNAPIATVGFFMANLQLMGYDLLAEAVYSRRLAGVPDSGPALVSYVWAGNQLLGLIATLLVGFIVEYADGVWGLGDAQWAVLTTIFTSSTVIIPACLNFFEESRVTKEEAKAHRKHLWGGQKAVAILSVVVGLTAVGYSVITLAAQSNTAAFVTAILTVTLLTGGAFCVMKPVIGKLMLFNAISQVTIISVGGPSIYFFTNDEQQYPAGPHFSDIFYGSVLGTVGQLCSVLAIFAFGKFMKNWKYRTVYWTMTVMLIVLQLGDPIVFSRLNVRIGIPDEVFVIGSTALVSAVSIIQFMPGFLILSHLCPKNMEATMFALLASLSNYSQNVTPPISGYISELLGVVPRGLPGVDESATFDNLWIVSLILIGISVTSLFFLWLIPNARMNERIFADGDDTSATSGSPLERWLQRKKVSKEYEKNSFSDKSAESVVQDKDYISA</sequence>
<keyword evidence="6 8" id="KW-0472">Membrane</keyword>
<proteinExistence type="inferred from homology"/>
<dbReference type="Gene3D" id="2.40.100.10">
    <property type="entry name" value="Cyclophilin-like"/>
    <property type="match status" value="1"/>
</dbReference>
<feature type="transmembrane region" description="Helical" evidence="8">
    <location>
        <begin position="287"/>
        <end position="310"/>
    </location>
</feature>
<feature type="transmembrane region" description="Helical" evidence="8">
    <location>
        <begin position="171"/>
        <end position="190"/>
    </location>
</feature>
<comment type="subcellular location">
    <subcellularLocation>
        <location evidence="1">Membrane</location>
        <topology evidence="1">Multi-pass membrane protein</topology>
    </subcellularLocation>
</comment>
<dbReference type="AlphaFoldDB" id="A0A7J6M4H8"/>
<organism evidence="9 10">
    <name type="scientific">Perkinsus olseni</name>
    <name type="common">Perkinsus atlanticus</name>
    <dbReference type="NCBI Taxonomy" id="32597"/>
    <lineage>
        <taxon>Eukaryota</taxon>
        <taxon>Sar</taxon>
        <taxon>Alveolata</taxon>
        <taxon>Perkinsozoa</taxon>
        <taxon>Perkinsea</taxon>
        <taxon>Perkinsida</taxon>
        <taxon>Perkinsidae</taxon>
        <taxon>Perkinsus</taxon>
    </lineage>
</organism>
<feature type="region of interest" description="Disordered" evidence="7">
    <location>
        <begin position="63"/>
        <end position="89"/>
    </location>
</feature>
<evidence type="ECO:0000256" key="7">
    <source>
        <dbReference type="SAM" id="MobiDB-lite"/>
    </source>
</evidence>
<dbReference type="InterPro" id="IPR039309">
    <property type="entry name" value="BT1"/>
</dbReference>
<dbReference type="InterPro" id="IPR029000">
    <property type="entry name" value="Cyclophilin-like_dom_sf"/>
</dbReference>
<evidence type="ECO:0000256" key="6">
    <source>
        <dbReference type="ARBA" id="ARBA00023136"/>
    </source>
</evidence>
<feature type="transmembrane region" description="Helical" evidence="8">
    <location>
        <begin position="414"/>
        <end position="434"/>
    </location>
</feature>
<keyword evidence="3" id="KW-0813">Transport</keyword>
<name>A0A7J6M4H8_PEROL</name>
<feature type="transmembrane region" description="Helical" evidence="8">
    <location>
        <begin position="316"/>
        <end position="336"/>
    </location>
</feature>
<dbReference type="InterPro" id="IPR036259">
    <property type="entry name" value="MFS_trans_sf"/>
</dbReference>
<feature type="transmembrane region" description="Helical" evidence="8">
    <location>
        <begin position="381"/>
        <end position="402"/>
    </location>
</feature>
<dbReference type="GO" id="GO:0016020">
    <property type="term" value="C:membrane"/>
    <property type="evidence" value="ECO:0007669"/>
    <property type="project" value="UniProtKB-SubCell"/>
</dbReference>
<feature type="transmembrane region" description="Helical" evidence="8">
    <location>
        <begin position="144"/>
        <end position="165"/>
    </location>
</feature>
<dbReference type="SUPFAM" id="SSF103473">
    <property type="entry name" value="MFS general substrate transporter"/>
    <property type="match status" value="1"/>
</dbReference>
<feature type="transmembrane region" description="Helical" evidence="8">
    <location>
        <begin position="527"/>
        <end position="548"/>
    </location>
</feature>
<dbReference type="Pfam" id="PF03092">
    <property type="entry name" value="BT1"/>
    <property type="match status" value="1"/>
</dbReference>
<evidence type="ECO:0000256" key="5">
    <source>
        <dbReference type="ARBA" id="ARBA00022989"/>
    </source>
</evidence>
<evidence type="ECO:0000256" key="1">
    <source>
        <dbReference type="ARBA" id="ARBA00004141"/>
    </source>
</evidence>